<dbReference type="InterPro" id="IPR044287">
    <property type="entry name" value="SGS3"/>
</dbReference>
<gene>
    <name evidence="2" type="ORF">V8G54_029239</name>
</gene>
<evidence type="ECO:0000313" key="3">
    <source>
        <dbReference type="Proteomes" id="UP001374535"/>
    </source>
</evidence>
<dbReference type="PANTHER" id="PTHR46602">
    <property type="entry name" value="PROTEIN SUPPRESSOR OF GENE SILENCING 3"/>
    <property type="match status" value="1"/>
</dbReference>
<evidence type="ECO:0000259" key="1">
    <source>
        <dbReference type="Pfam" id="PF03468"/>
    </source>
</evidence>
<dbReference type="Gene3D" id="3.30.70.2890">
    <property type="entry name" value="XS domain"/>
    <property type="match status" value="1"/>
</dbReference>
<dbReference type="AlphaFoldDB" id="A0AAQ3MUD2"/>
<dbReference type="EMBL" id="CP144692">
    <property type="protein sequence ID" value="WVY97088.1"/>
    <property type="molecule type" value="Genomic_DNA"/>
</dbReference>
<organism evidence="2 3">
    <name type="scientific">Vigna mungo</name>
    <name type="common">Black gram</name>
    <name type="synonym">Phaseolus mungo</name>
    <dbReference type="NCBI Taxonomy" id="3915"/>
    <lineage>
        <taxon>Eukaryota</taxon>
        <taxon>Viridiplantae</taxon>
        <taxon>Streptophyta</taxon>
        <taxon>Embryophyta</taxon>
        <taxon>Tracheophyta</taxon>
        <taxon>Spermatophyta</taxon>
        <taxon>Magnoliopsida</taxon>
        <taxon>eudicotyledons</taxon>
        <taxon>Gunneridae</taxon>
        <taxon>Pentapetalae</taxon>
        <taxon>rosids</taxon>
        <taxon>fabids</taxon>
        <taxon>Fabales</taxon>
        <taxon>Fabaceae</taxon>
        <taxon>Papilionoideae</taxon>
        <taxon>50 kb inversion clade</taxon>
        <taxon>NPAAA clade</taxon>
        <taxon>indigoferoid/millettioid clade</taxon>
        <taxon>Phaseoleae</taxon>
        <taxon>Vigna</taxon>
    </lineage>
</organism>
<evidence type="ECO:0000313" key="2">
    <source>
        <dbReference type="EMBL" id="WVY97088.1"/>
    </source>
</evidence>
<dbReference type="PANTHER" id="PTHR46602:SF1">
    <property type="entry name" value="PROTEIN SUPPRESSOR OF GENE SILENCING 3"/>
    <property type="match status" value="1"/>
</dbReference>
<dbReference type="InterPro" id="IPR005380">
    <property type="entry name" value="XS_domain"/>
</dbReference>
<dbReference type="InterPro" id="IPR038588">
    <property type="entry name" value="XS_domain_sf"/>
</dbReference>
<dbReference type="GO" id="GO:0031047">
    <property type="term" value="P:regulatory ncRNA-mediated gene silencing"/>
    <property type="evidence" value="ECO:0007669"/>
    <property type="project" value="InterPro"/>
</dbReference>
<dbReference type="Pfam" id="PF03468">
    <property type="entry name" value="XS"/>
    <property type="match status" value="1"/>
</dbReference>
<proteinExistence type="predicted"/>
<keyword evidence="3" id="KW-1185">Reference proteome</keyword>
<name>A0AAQ3MUD2_VIGMU</name>
<feature type="domain" description="XS" evidence="1">
    <location>
        <begin position="44"/>
        <end position="159"/>
    </location>
</feature>
<feature type="non-terminal residue" evidence="2">
    <location>
        <position position="1"/>
    </location>
</feature>
<dbReference type="Proteomes" id="UP001374535">
    <property type="component" value="Chromosome 9"/>
</dbReference>
<reference evidence="2 3" key="1">
    <citation type="journal article" date="2023" name="Life. Sci Alliance">
        <title>Evolutionary insights into 3D genome organization and epigenetic landscape of Vigna mungo.</title>
        <authorList>
            <person name="Junaid A."/>
            <person name="Singh B."/>
            <person name="Bhatia S."/>
        </authorList>
    </citation>
    <scope>NUCLEOTIDE SEQUENCE [LARGE SCALE GENOMIC DNA]</scope>
    <source>
        <strain evidence="2">Urdbean</strain>
    </source>
</reference>
<accession>A0AAQ3MUD2</accession>
<dbReference type="GO" id="GO:0051607">
    <property type="term" value="P:defense response to virus"/>
    <property type="evidence" value="ECO:0007669"/>
    <property type="project" value="InterPro"/>
</dbReference>
<protein>
    <recommendedName>
        <fullName evidence="1">XS domain-containing protein</fullName>
    </recommendedName>
</protein>
<sequence length="180" mass="20936">SKRVKIHREFAELLDEELLRGAAVIPPPGEVFGKWKGLKDEEKDHEIVWPPMVVIQNTRLEQDENDKWLRMGNQELLNYFSTYDVVKARHSYGPHGHRGLSVLIFEASAIGYLEAERLHKDFAEQGIDRDAWFGHHRRLFLPGGPRQFYGYIAIKQDLNIFNRHCQGFFFSSFPSSFSGF</sequence>